<evidence type="ECO:0000313" key="1">
    <source>
        <dbReference type="EMBL" id="AHF80110.1"/>
    </source>
</evidence>
<dbReference type="GeneID" id="24907199"/>
<dbReference type="EMBL" id="CP006965">
    <property type="protein sequence ID" value="AHF80110.1"/>
    <property type="molecule type" value="Genomic_DNA"/>
</dbReference>
<protein>
    <submittedName>
        <fullName evidence="1">Uncharacterized protein</fullName>
    </submittedName>
</protein>
<evidence type="ECO:0000313" key="2">
    <source>
        <dbReference type="Proteomes" id="UP000019027"/>
    </source>
</evidence>
<dbReference type="OrthoDB" id="98612at2157"/>
<accession>W0I6P2</accession>
<proteinExistence type="predicted"/>
<organism evidence="1 2">
    <name type="scientific">Thermococcus paralvinellae</name>
    <dbReference type="NCBI Taxonomy" id="582419"/>
    <lineage>
        <taxon>Archaea</taxon>
        <taxon>Methanobacteriati</taxon>
        <taxon>Methanobacteriota</taxon>
        <taxon>Thermococci</taxon>
        <taxon>Thermococcales</taxon>
        <taxon>Thermococcaceae</taxon>
        <taxon>Thermococcus</taxon>
    </lineage>
</organism>
<keyword evidence="2" id="KW-1185">Reference proteome</keyword>
<dbReference type="AlphaFoldDB" id="W0I6P2"/>
<gene>
    <name evidence="1" type="ORF">TES1_0724</name>
</gene>
<dbReference type="RefSeq" id="WP_042680352.1">
    <property type="nucleotide sequence ID" value="NZ_CP006965.1"/>
</dbReference>
<reference evidence="1 2" key="1">
    <citation type="journal article" date="2014" name="Int. J. Syst. Evol. Microbiol.">
        <title>Thermococcus paralvinellae sp. nov. and Thermococcus cleftensis sp. nov. of hyperthermophilic heterotrophs from deep-sea hydrothermal vents.</title>
        <authorList>
            <person name="Hensley S.A."/>
            <person name="Jung J.H."/>
            <person name="Park C.S."/>
            <person name="Holden J.F."/>
        </authorList>
    </citation>
    <scope>NUCLEOTIDE SEQUENCE [LARGE SCALE GENOMIC DNA]</scope>
    <source>
        <strain evidence="1 2">ES1</strain>
    </source>
</reference>
<sequence>MRKRILGIGLLALAVGLVFGAVAAYQGVPENTAQTTDSCMCGSYIQARYMHGQNGDHGKGTPQFMGLGVKGQYLGEAEISEEQVQEYLSNVTIEKFVTPRGITVQRLVLDGEYIGKIVGDYDLSSLEVYKAYETQNGIKVFLSYDGNIVGFFLMK</sequence>
<dbReference type="Proteomes" id="UP000019027">
    <property type="component" value="Chromosome"/>
</dbReference>
<name>W0I6P2_9EURY</name>
<dbReference type="KEGG" id="ths:TES1_0724"/>
<dbReference type="HOGENOM" id="CLU_1700351_0_0_2"/>